<gene>
    <name evidence="4" type="ORF">CO053_01020</name>
</gene>
<feature type="non-terminal residue" evidence="4">
    <location>
        <position position="357"/>
    </location>
</feature>
<reference evidence="5" key="1">
    <citation type="submission" date="2017-09" db="EMBL/GenBank/DDBJ databases">
        <title>Depth-based differentiation of microbial function through sediment-hosted aquifers and enrichment of novel symbionts in the deep terrestrial subsurface.</title>
        <authorList>
            <person name="Probst A.J."/>
            <person name="Ladd B."/>
            <person name="Jarett J.K."/>
            <person name="Geller-Mcgrath D.E."/>
            <person name="Sieber C.M.K."/>
            <person name="Emerson J.B."/>
            <person name="Anantharaman K."/>
            <person name="Thomas B.C."/>
            <person name="Malmstrom R."/>
            <person name="Stieglmeier M."/>
            <person name="Klingl A."/>
            <person name="Woyke T."/>
            <person name="Ryan C.M."/>
            <person name="Banfield J.F."/>
        </authorList>
    </citation>
    <scope>NUCLEOTIDE SEQUENCE [LARGE SCALE GENOMIC DNA]</scope>
</reference>
<dbReference type="PANTHER" id="PTHR32154">
    <property type="entry name" value="PYRUVATE-FLAVODOXIN OXIDOREDUCTASE-RELATED"/>
    <property type="match status" value="1"/>
</dbReference>
<dbReference type="InterPro" id="IPR002869">
    <property type="entry name" value="Pyrv_flavodox_OxRed_cen"/>
</dbReference>
<dbReference type="Gene3D" id="3.40.50.970">
    <property type="match status" value="1"/>
</dbReference>
<feature type="domain" description="Pyruvate/ketoisovalerate oxidoreductase catalytic" evidence="2">
    <location>
        <begin position="99"/>
        <end position="158"/>
    </location>
</feature>
<keyword evidence="1" id="KW-0560">Oxidoreductase</keyword>
<accession>A0A2M8EVG0</accession>
<comment type="caution">
    <text evidence="4">The sequence shown here is derived from an EMBL/GenBank/DDBJ whole genome shotgun (WGS) entry which is preliminary data.</text>
</comment>
<evidence type="ECO:0000259" key="3">
    <source>
        <dbReference type="Pfam" id="PF01855"/>
    </source>
</evidence>
<dbReference type="AlphaFoldDB" id="A0A2M8EVG0"/>
<dbReference type="PANTHER" id="PTHR32154:SF20">
    <property type="entry name" value="2-OXOGLUTARATE OXIDOREDUCTASE SUBUNIT KORA"/>
    <property type="match status" value="1"/>
</dbReference>
<dbReference type="Gene3D" id="3.40.920.10">
    <property type="entry name" value="Pyruvate-ferredoxin oxidoreductase, PFOR, domain III"/>
    <property type="match status" value="2"/>
</dbReference>
<feature type="domain" description="Pyruvate flavodoxin/ferredoxin oxidoreductase pyrimidine binding" evidence="3">
    <location>
        <begin position="186"/>
        <end position="340"/>
    </location>
</feature>
<dbReference type="CDD" id="cd07034">
    <property type="entry name" value="TPP_PYR_PFOR_IOR-alpha_like"/>
    <property type="match status" value="1"/>
</dbReference>
<dbReference type="GO" id="GO:0006979">
    <property type="term" value="P:response to oxidative stress"/>
    <property type="evidence" value="ECO:0007669"/>
    <property type="project" value="TreeGrafter"/>
</dbReference>
<feature type="domain" description="Pyruvate/ketoisovalerate oxidoreductase catalytic" evidence="2">
    <location>
        <begin position="12"/>
        <end position="84"/>
    </location>
</feature>
<protein>
    <submittedName>
        <fullName evidence="4">2-oxoacid:acceptor oxidoreductase subunit alpha</fullName>
    </submittedName>
</protein>
<proteinExistence type="predicted"/>
<evidence type="ECO:0000313" key="5">
    <source>
        <dbReference type="Proteomes" id="UP000230885"/>
    </source>
</evidence>
<evidence type="ECO:0000313" key="4">
    <source>
        <dbReference type="EMBL" id="PJC29109.1"/>
    </source>
</evidence>
<organism evidence="4 5">
    <name type="scientific">Candidatus Shapirobacteria bacterium CG_4_9_14_0_2_um_filter_40_11</name>
    <dbReference type="NCBI Taxonomy" id="1974876"/>
    <lineage>
        <taxon>Bacteria</taxon>
        <taxon>Candidatus Shapironibacteriota</taxon>
    </lineage>
</organism>
<dbReference type="SUPFAM" id="SSF52518">
    <property type="entry name" value="Thiamin diphosphate-binding fold (THDP-binding)"/>
    <property type="match status" value="1"/>
</dbReference>
<dbReference type="Pfam" id="PF01855">
    <property type="entry name" value="POR_N"/>
    <property type="match status" value="1"/>
</dbReference>
<dbReference type="Pfam" id="PF01558">
    <property type="entry name" value="POR"/>
    <property type="match status" value="2"/>
</dbReference>
<dbReference type="InterPro" id="IPR029061">
    <property type="entry name" value="THDP-binding"/>
</dbReference>
<sequence>MKNFAIKLSGPAGAGMMQAGETLSKALNRLGFYTLMYPEYPSRIRGGDNHVLVVFSEEKHVAPVEKIDLLLAFGKENYRNHKNEGNEGFQGYEGEELGLMKIAKELGNPLVANTAGLGLIFKILGFELKALEEQIEEEFKEKEAVKKINVDAAGKGYEISKSKSKSKSGNGKNILNYSGNEALVEGILKAKCGFAAIYPMTPINSILTMLSKSRVQVFRPEDEIAGMMAALGASYAGKRAMIATSGGGFSLMVEGLGMAGMAEIPIVCVVGQRTGPSTGMATYSSQADLNFVINAGQGEFPRIVLAPGDIGECFRLGAEAFNLAECYQVPVILLTDKYLAESRFSGNGEELKGSEYK</sequence>
<dbReference type="InterPro" id="IPR050722">
    <property type="entry name" value="Pyruvate:ferred/Flavod_OxRd"/>
</dbReference>
<name>A0A2M8EVG0_9BACT</name>
<evidence type="ECO:0000259" key="2">
    <source>
        <dbReference type="Pfam" id="PF01558"/>
    </source>
</evidence>
<dbReference type="EMBL" id="PFSE01000012">
    <property type="protein sequence ID" value="PJC29109.1"/>
    <property type="molecule type" value="Genomic_DNA"/>
</dbReference>
<dbReference type="SUPFAM" id="SSF53323">
    <property type="entry name" value="Pyruvate-ferredoxin oxidoreductase, PFOR, domain III"/>
    <property type="match status" value="1"/>
</dbReference>
<dbReference type="Proteomes" id="UP000230885">
    <property type="component" value="Unassembled WGS sequence"/>
</dbReference>
<dbReference type="InterPro" id="IPR019752">
    <property type="entry name" value="Pyrv/ketoisovalerate_OxRed_cat"/>
</dbReference>
<dbReference type="InterPro" id="IPR002880">
    <property type="entry name" value="Pyrv_Fd/Flavodoxin_OxRdtase_N"/>
</dbReference>
<dbReference type="GO" id="GO:0016903">
    <property type="term" value="F:oxidoreductase activity, acting on the aldehyde or oxo group of donors"/>
    <property type="evidence" value="ECO:0007669"/>
    <property type="project" value="InterPro"/>
</dbReference>
<evidence type="ECO:0000256" key="1">
    <source>
        <dbReference type="ARBA" id="ARBA00023002"/>
    </source>
</evidence>